<organism evidence="1 2">
    <name type="scientific">Plakobranchus ocellatus</name>
    <dbReference type="NCBI Taxonomy" id="259542"/>
    <lineage>
        <taxon>Eukaryota</taxon>
        <taxon>Metazoa</taxon>
        <taxon>Spiralia</taxon>
        <taxon>Lophotrochozoa</taxon>
        <taxon>Mollusca</taxon>
        <taxon>Gastropoda</taxon>
        <taxon>Heterobranchia</taxon>
        <taxon>Euthyneura</taxon>
        <taxon>Panpulmonata</taxon>
        <taxon>Sacoglossa</taxon>
        <taxon>Placobranchoidea</taxon>
        <taxon>Plakobranchidae</taxon>
        <taxon>Plakobranchus</taxon>
    </lineage>
</organism>
<name>A0AAV4B8Y1_9GAST</name>
<sequence>MLHPYQYEEKTPSCTRPIAESFSQDSALRRTLFLIFMNSTGDAVLNVDEVVLWQQDWYIDKATEVVNRDLASLKCFCERGKMQKKKKKNTSSDQECEGKYRDLVEAGRNKIEGHSLVPKNNRALIESTNAVLNLDSMASLKKLDKVQTTALRLIFGSCREYTNRNPGVRTPK</sequence>
<evidence type="ECO:0000313" key="1">
    <source>
        <dbReference type="EMBL" id="GFO16896.1"/>
    </source>
</evidence>
<reference evidence="1 2" key="1">
    <citation type="journal article" date="2021" name="Elife">
        <title>Chloroplast acquisition without the gene transfer in kleptoplastic sea slugs, Plakobranchus ocellatus.</title>
        <authorList>
            <person name="Maeda T."/>
            <person name="Takahashi S."/>
            <person name="Yoshida T."/>
            <person name="Shimamura S."/>
            <person name="Takaki Y."/>
            <person name="Nagai Y."/>
            <person name="Toyoda A."/>
            <person name="Suzuki Y."/>
            <person name="Arimoto A."/>
            <person name="Ishii H."/>
            <person name="Satoh N."/>
            <person name="Nishiyama T."/>
            <person name="Hasebe M."/>
            <person name="Maruyama T."/>
            <person name="Minagawa J."/>
            <person name="Obokata J."/>
            <person name="Shigenobu S."/>
        </authorList>
    </citation>
    <scope>NUCLEOTIDE SEQUENCE [LARGE SCALE GENOMIC DNA]</scope>
</reference>
<protein>
    <submittedName>
        <fullName evidence="1">Uncharacterized protein</fullName>
    </submittedName>
</protein>
<proteinExistence type="predicted"/>
<dbReference type="EMBL" id="BLXT01004727">
    <property type="protein sequence ID" value="GFO16896.1"/>
    <property type="molecule type" value="Genomic_DNA"/>
</dbReference>
<accession>A0AAV4B8Y1</accession>
<comment type="caution">
    <text evidence="1">The sequence shown here is derived from an EMBL/GenBank/DDBJ whole genome shotgun (WGS) entry which is preliminary data.</text>
</comment>
<dbReference type="AlphaFoldDB" id="A0AAV4B8Y1"/>
<dbReference type="Proteomes" id="UP000735302">
    <property type="component" value="Unassembled WGS sequence"/>
</dbReference>
<gene>
    <name evidence="1" type="ORF">PoB_004340100</name>
</gene>
<keyword evidence="2" id="KW-1185">Reference proteome</keyword>
<evidence type="ECO:0000313" key="2">
    <source>
        <dbReference type="Proteomes" id="UP000735302"/>
    </source>
</evidence>